<dbReference type="Proteomes" id="UP000262371">
    <property type="component" value="Unassembled WGS sequence"/>
</dbReference>
<dbReference type="AlphaFoldDB" id="A0A371YXC6"/>
<protein>
    <submittedName>
        <fullName evidence="2">Uncharacterized protein</fullName>
    </submittedName>
</protein>
<organism evidence="2 3">
    <name type="scientific">Komagataeibacter melaceti</name>
    <dbReference type="NCBI Taxonomy" id="2766577"/>
    <lineage>
        <taxon>Bacteria</taxon>
        <taxon>Pseudomonadati</taxon>
        <taxon>Pseudomonadota</taxon>
        <taxon>Alphaproteobacteria</taxon>
        <taxon>Acetobacterales</taxon>
        <taxon>Acetobacteraceae</taxon>
        <taxon>Komagataeibacter</taxon>
    </lineage>
</organism>
<reference evidence="2 3" key="1">
    <citation type="submission" date="2018-08" db="EMBL/GenBank/DDBJ databases">
        <title>Komagataeibacter sp. AV 382.</title>
        <authorList>
            <person name="Skraban J."/>
            <person name="Trcek J."/>
        </authorList>
    </citation>
    <scope>NUCLEOTIDE SEQUENCE [LARGE SCALE GENOMIC DNA]</scope>
    <source>
        <strain evidence="2 3">AV 382</strain>
    </source>
</reference>
<comment type="caution">
    <text evidence="2">The sequence shown here is derived from an EMBL/GenBank/DDBJ whole genome shotgun (WGS) entry which is preliminary data.</text>
</comment>
<dbReference type="EMBL" id="QUWV01000144">
    <property type="protein sequence ID" value="RFD18889.1"/>
    <property type="molecule type" value="Genomic_DNA"/>
</dbReference>
<evidence type="ECO:0000256" key="1">
    <source>
        <dbReference type="SAM" id="MobiDB-lite"/>
    </source>
</evidence>
<dbReference type="OrthoDB" id="7216854at2"/>
<feature type="region of interest" description="Disordered" evidence="1">
    <location>
        <begin position="158"/>
        <end position="349"/>
    </location>
</feature>
<evidence type="ECO:0000313" key="3">
    <source>
        <dbReference type="Proteomes" id="UP000262371"/>
    </source>
</evidence>
<feature type="compositionally biased region" description="Low complexity" evidence="1">
    <location>
        <begin position="175"/>
        <end position="189"/>
    </location>
</feature>
<evidence type="ECO:0000313" key="2">
    <source>
        <dbReference type="EMBL" id="RFD18889.1"/>
    </source>
</evidence>
<gene>
    <name evidence="2" type="ORF">DY926_14120</name>
</gene>
<keyword evidence="3" id="KW-1185">Reference proteome</keyword>
<feature type="compositionally biased region" description="Basic and acidic residues" evidence="1">
    <location>
        <begin position="267"/>
        <end position="281"/>
    </location>
</feature>
<feature type="compositionally biased region" description="Basic and acidic residues" evidence="1">
    <location>
        <begin position="237"/>
        <end position="255"/>
    </location>
</feature>
<proteinExistence type="predicted"/>
<accession>A0A371YXC6</accession>
<dbReference type="RefSeq" id="WP_116703945.1">
    <property type="nucleotide sequence ID" value="NZ_QUWV01000144.1"/>
</dbReference>
<name>A0A371YXC6_9PROT</name>
<feature type="compositionally biased region" description="Low complexity" evidence="1">
    <location>
        <begin position="303"/>
        <end position="327"/>
    </location>
</feature>
<sequence>MSDTVTPQSFIGTALASLDAQQRAIPESERGLAKDLEDLQKRLAENPALENDPRFCTQVAWLMQDWQKFSGTGQAPAVSPILAAGMAQLASTYPGLENPQVRAAVEQTGGLHDRQLIADIRSVAMETAGMTPEQQTSFMARMAADHLVQRVQAALGQPAMAHEAAPHPVPPKPAPEVVVEPPQQTRPTPETAPEPAPSSAEPLPPEAGDPGFAPSSTEAAAAQDSVPEPEGRATPQETRDEPTRGDENDVPRNHENQPPSSTQEVEDTPRATDTKTAHETEAAPPSSALNSEKMPDAPQSNRSSPSPEQSQTQPSPAPQNKPQQAPATVPSPVSGVKEWANNFMGKKDERRVNKFVNRTAEAVEAVRDKIGNLRREEPVFFESIEAAARKSGQPVREVIAGMTSDGPYANLRKQYDAIVQRNPNFMAASRELMQAGTNLRTTVRRLETEARERGASDKEPVIEAMRSVGGVGLELEKIPGEYPGKNFLQQVGEMVERLANKFREFFEHTFGQRRERDNSPSMER</sequence>
<feature type="compositionally biased region" description="Pro residues" evidence="1">
    <location>
        <begin position="190"/>
        <end position="207"/>
    </location>
</feature>